<reference evidence="1 2" key="1">
    <citation type="submission" date="2015-09" db="EMBL/GenBank/DDBJ databases">
        <title>Bacillus cereus food isolates.</title>
        <authorList>
            <person name="Boekhorst J."/>
        </authorList>
    </citation>
    <scope>NUCLEOTIDE SEQUENCE [LARGE SCALE GENOMIC DNA]</scope>
    <source>
        <strain evidence="1 2">B4088</strain>
    </source>
</reference>
<name>A0A164NZB9_BACCE</name>
<evidence type="ECO:0000313" key="2">
    <source>
        <dbReference type="Proteomes" id="UP000076482"/>
    </source>
</evidence>
<gene>
    <name evidence="1" type="ORF">B4088_2776</name>
</gene>
<evidence type="ECO:0000313" key="1">
    <source>
        <dbReference type="EMBL" id="KZD66019.1"/>
    </source>
</evidence>
<evidence type="ECO:0008006" key="3">
    <source>
        <dbReference type="Google" id="ProtNLM"/>
    </source>
</evidence>
<accession>A0A164NZB9</accession>
<sequence length="77" mass="9157">MAEERRSIKNYEDTYEMTRSGKIIAKRNGNEKVKKGDPYGFKRVHLYKDGGRNLFNTFELWKETFKDADESEFRGTK</sequence>
<proteinExistence type="predicted"/>
<comment type="caution">
    <text evidence="1">The sequence shown here is derived from an EMBL/GenBank/DDBJ whole genome shotgun (WGS) entry which is preliminary data.</text>
</comment>
<dbReference type="PATRIC" id="fig|1396.535.peg.1819"/>
<dbReference type="Proteomes" id="UP000076482">
    <property type="component" value="Unassembled WGS sequence"/>
</dbReference>
<dbReference type="EMBL" id="LJKE01000045">
    <property type="protein sequence ID" value="KZD66019.1"/>
    <property type="molecule type" value="Genomic_DNA"/>
</dbReference>
<organism evidence="1 2">
    <name type="scientific">Bacillus cereus</name>
    <dbReference type="NCBI Taxonomy" id="1396"/>
    <lineage>
        <taxon>Bacteria</taxon>
        <taxon>Bacillati</taxon>
        <taxon>Bacillota</taxon>
        <taxon>Bacilli</taxon>
        <taxon>Bacillales</taxon>
        <taxon>Bacillaceae</taxon>
        <taxon>Bacillus</taxon>
        <taxon>Bacillus cereus group</taxon>
    </lineage>
</organism>
<protein>
    <recommendedName>
        <fullName evidence="3">3-ketosteroid-delta-1-dehydrogenase</fullName>
    </recommendedName>
</protein>
<dbReference type="RefSeq" id="WP_063261241.1">
    <property type="nucleotide sequence ID" value="NZ_LJKE01000045.1"/>
</dbReference>
<dbReference type="AlphaFoldDB" id="A0A164NZB9"/>